<proteinExistence type="predicted"/>
<organism evidence="1">
    <name type="scientific">freshwater metagenome</name>
    <dbReference type="NCBI Taxonomy" id="449393"/>
    <lineage>
        <taxon>unclassified sequences</taxon>
        <taxon>metagenomes</taxon>
        <taxon>ecological metagenomes</taxon>
    </lineage>
</organism>
<dbReference type="AlphaFoldDB" id="A0A6J7IHC8"/>
<accession>A0A6J7IHC8</accession>
<name>A0A6J7IHC8_9ZZZZ</name>
<dbReference type="EMBL" id="CAFBNE010000004">
    <property type="protein sequence ID" value="CAB4930623.1"/>
    <property type="molecule type" value="Genomic_DNA"/>
</dbReference>
<evidence type="ECO:0000313" key="1">
    <source>
        <dbReference type="EMBL" id="CAB4930623.1"/>
    </source>
</evidence>
<sequence>MDSSAEQIITANNRLGRKVPNMTVDGIDESDILAMAPPLVCDRVHWSTFEEFDAKRVLPDLPMQAYSREWSDGQHRIWVPEGRGYEARELIKEWCVANEIEALNMRVEPGVPFRDVDSIPGDLMQRLLLEIVDWLHPRIHAVRRRIVIDFDLLQDEDLRPMMYLFVSDHIDRFDADRIGKNGTLNLASFMLGKIRKWPQDAARAVYGRNLVDDQMHLSQAIDESMATVFRRPTEAELASRMKTSVADLRKREQSVAEFTGMRFHDVIVTGGGFDEEGGVDAPSDTDVEADATSFAVDATLTRAILDAARARGSGRSSQGSDPLGLAAVYLSFWGEMSRQEVATALNILPKTAGSASQRIINEISSSGSLQAER</sequence>
<reference evidence="1" key="1">
    <citation type="submission" date="2020-05" db="EMBL/GenBank/DDBJ databases">
        <authorList>
            <person name="Chiriac C."/>
            <person name="Salcher M."/>
            <person name="Ghai R."/>
            <person name="Kavagutti S V."/>
        </authorList>
    </citation>
    <scope>NUCLEOTIDE SEQUENCE</scope>
</reference>
<gene>
    <name evidence="1" type="ORF">UFOPK3772_00230</name>
</gene>
<protein>
    <submittedName>
        <fullName evidence="1">Unannotated protein</fullName>
    </submittedName>
</protein>